<reference evidence="1" key="1">
    <citation type="journal article" date="2007" name="J. Bacteriol.">
        <title>Comparative genome analysis of four magnetotactic bacteria reveals a complex set of group-specific genes implicated in magnetosome biomineralization and function.</title>
        <authorList>
            <person name="Richter M."/>
            <person name="Kube M."/>
            <person name="Bazylinski D.A."/>
            <person name="Lombardot T."/>
            <person name="Gloeckner F.O."/>
            <person name="Reinhardt R."/>
            <person name="Schueler D."/>
        </authorList>
    </citation>
    <scope>NUCLEOTIDE SEQUENCE</scope>
    <source>
        <strain evidence="1">MSR-1</strain>
    </source>
</reference>
<proteinExistence type="predicted"/>
<dbReference type="EMBL" id="CU459003">
    <property type="protein sequence ID" value="CAM77580.1"/>
    <property type="molecule type" value="Genomic_DNA"/>
</dbReference>
<sequence length="38" mass="4188">MTMADTGHLLLAHGRVADDRVAYFAIMATRRTVKGGRQ</sequence>
<name>A4U3X3_9PROT</name>
<evidence type="ECO:0000313" key="1">
    <source>
        <dbReference type="EMBL" id="CAM77580.1"/>
    </source>
</evidence>
<accession>A4U3X3</accession>
<protein>
    <submittedName>
        <fullName evidence="1">Uncharacterized protein</fullName>
    </submittedName>
</protein>
<gene>
    <name evidence="1" type="ORF">MGR_3337</name>
</gene>
<dbReference type="AlphaFoldDB" id="A4U3X3"/>
<organism evidence="1">
    <name type="scientific">Magnetospirillum gryphiswaldense</name>
    <dbReference type="NCBI Taxonomy" id="55518"/>
    <lineage>
        <taxon>Bacteria</taxon>
        <taxon>Pseudomonadati</taxon>
        <taxon>Pseudomonadota</taxon>
        <taxon>Alphaproteobacteria</taxon>
        <taxon>Rhodospirillales</taxon>
        <taxon>Rhodospirillaceae</taxon>
        <taxon>Magnetospirillum</taxon>
    </lineage>
</organism>